<feature type="domain" description="FtsK" evidence="16">
    <location>
        <begin position="608"/>
        <end position="821"/>
    </location>
</feature>
<comment type="subcellular location">
    <subcellularLocation>
        <location evidence="1">Cell membrane</location>
        <topology evidence="1">Multi-pass membrane protein</topology>
    </subcellularLocation>
</comment>
<evidence type="ECO:0000256" key="6">
    <source>
        <dbReference type="ARBA" id="ARBA00022692"/>
    </source>
</evidence>
<dbReference type="SUPFAM" id="SSF52540">
    <property type="entry name" value="P-loop containing nucleoside triphosphate hydrolases"/>
    <property type="match status" value="1"/>
</dbReference>
<dbReference type="SUPFAM" id="SSF46785">
    <property type="entry name" value="Winged helix' DNA-binding domain"/>
    <property type="match status" value="1"/>
</dbReference>
<dbReference type="InterPro" id="IPR018541">
    <property type="entry name" value="Ftsk_gamma"/>
</dbReference>
<dbReference type="RefSeq" id="WP_380820553.1">
    <property type="nucleotide sequence ID" value="NZ_JBHTJN010000011.1"/>
</dbReference>
<feature type="transmembrane region" description="Helical" evidence="15">
    <location>
        <begin position="155"/>
        <end position="183"/>
    </location>
</feature>
<keyword evidence="5" id="KW-0132">Cell division</keyword>
<keyword evidence="13" id="KW-0131">Cell cycle</keyword>
<feature type="transmembrane region" description="Helical" evidence="15">
    <location>
        <begin position="101"/>
        <end position="125"/>
    </location>
</feature>
<dbReference type="Pfam" id="PF01580">
    <property type="entry name" value="FtsK_SpoIIIE"/>
    <property type="match status" value="1"/>
</dbReference>
<keyword evidence="10 15" id="KW-1133">Transmembrane helix</keyword>
<dbReference type="Gene3D" id="3.30.980.40">
    <property type="match status" value="1"/>
</dbReference>
<dbReference type="SMART" id="SM00843">
    <property type="entry name" value="Ftsk_gamma"/>
    <property type="match status" value="1"/>
</dbReference>
<evidence type="ECO:0000256" key="8">
    <source>
        <dbReference type="ARBA" id="ARBA00022829"/>
    </source>
</evidence>
<keyword evidence="4" id="KW-1003">Cell membrane</keyword>
<comment type="similarity">
    <text evidence="2">Belongs to the FtsK/SpoIIIE/SftA family.</text>
</comment>
<dbReference type="Gene3D" id="1.10.10.10">
    <property type="entry name" value="Winged helix-like DNA-binding domain superfamily/Winged helix DNA-binding domain"/>
    <property type="match status" value="1"/>
</dbReference>
<dbReference type="Proteomes" id="UP001596996">
    <property type="component" value="Unassembled WGS sequence"/>
</dbReference>
<organism evidence="17 18">
    <name type="scientific">Seminibacterium arietis</name>
    <dbReference type="NCBI Taxonomy" id="1173502"/>
    <lineage>
        <taxon>Bacteria</taxon>
        <taxon>Pseudomonadati</taxon>
        <taxon>Pseudomonadota</taxon>
        <taxon>Gammaproteobacteria</taxon>
        <taxon>Pasteurellales</taxon>
        <taxon>Pasteurellaceae</taxon>
        <taxon>Seminibacterium</taxon>
    </lineage>
</organism>
<proteinExistence type="inferred from homology"/>
<evidence type="ECO:0000256" key="10">
    <source>
        <dbReference type="ARBA" id="ARBA00022989"/>
    </source>
</evidence>
<dbReference type="InterPro" id="IPR027417">
    <property type="entry name" value="P-loop_NTPase"/>
</dbReference>
<evidence type="ECO:0000256" key="9">
    <source>
        <dbReference type="ARBA" id="ARBA00022840"/>
    </source>
</evidence>
<feature type="transmembrane region" description="Helical" evidence="15">
    <location>
        <begin position="131"/>
        <end position="148"/>
    </location>
</feature>
<keyword evidence="6 15" id="KW-0812">Transmembrane</keyword>
<evidence type="ECO:0000256" key="4">
    <source>
        <dbReference type="ARBA" id="ARBA00022475"/>
    </source>
</evidence>
<evidence type="ECO:0000256" key="15">
    <source>
        <dbReference type="SAM" id="Phobius"/>
    </source>
</evidence>
<evidence type="ECO:0000256" key="13">
    <source>
        <dbReference type="ARBA" id="ARBA00023306"/>
    </source>
</evidence>
<gene>
    <name evidence="17" type="ORF">ACFQ02_05950</name>
</gene>
<name>A0ABW3I8X1_9PAST</name>
<comment type="caution">
    <text evidence="17">The sequence shown here is derived from an EMBL/GenBank/DDBJ whole genome shotgun (WGS) entry which is preliminary data.</text>
</comment>
<dbReference type="InterPro" id="IPR002543">
    <property type="entry name" value="FtsK_dom"/>
</dbReference>
<reference evidence="18" key="1">
    <citation type="journal article" date="2019" name="Int. J. Syst. Evol. Microbiol.">
        <title>The Global Catalogue of Microorganisms (GCM) 10K type strain sequencing project: providing services to taxonomists for standard genome sequencing and annotation.</title>
        <authorList>
            <consortium name="The Broad Institute Genomics Platform"/>
            <consortium name="The Broad Institute Genome Sequencing Center for Infectious Disease"/>
            <person name="Wu L."/>
            <person name="Ma J."/>
        </authorList>
    </citation>
    <scope>NUCLEOTIDE SEQUENCE [LARGE SCALE GENOMIC DNA]</scope>
    <source>
        <strain evidence="18">CCUG 61707</strain>
    </source>
</reference>
<dbReference type="PANTHER" id="PTHR22683:SF41">
    <property type="entry name" value="DNA TRANSLOCASE FTSK"/>
    <property type="match status" value="1"/>
</dbReference>
<evidence type="ECO:0000256" key="7">
    <source>
        <dbReference type="ARBA" id="ARBA00022741"/>
    </source>
</evidence>
<dbReference type="InterPro" id="IPR025199">
    <property type="entry name" value="FtsK_4TM"/>
</dbReference>
<keyword evidence="11" id="KW-0238">DNA-binding</keyword>
<dbReference type="InterPro" id="IPR036388">
    <property type="entry name" value="WH-like_DNA-bd_sf"/>
</dbReference>
<dbReference type="PANTHER" id="PTHR22683">
    <property type="entry name" value="SPORULATION PROTEIN RELATED"/>
    <property type="match status" value="1"/>
</dbReference>
<evidence type="ECO:0000313" key="17">
    <source>
        <dbReference type="EMBL" id="MFD0966388.1"/>
    </source>
</evidence>
<evidence type="ECO:0000256" key="1">
    <source>
        <dbReference type="ARBA" id="ARBA00004651"/>
    </source>
</evidence>
<dbReference type="Pfam" id="PF09397">
    <property type="entry name" value="FtsK_gamma"/>
    <property type="match status" value="1"/>
</dbReference>
<dbReference type="InterPro" id="IPR041027">
    <property type="entry name" value="FtsK_alpha"/>
</dbReference>
<keyword evidence="12 15" id="KW-0472">Membrane</keyword>
<dbReference type="Gene3D" id="3.40.50.300">
    <property type="entry name" value="P-loop containing nucleotide triphosphate hydrolases"/>
    <property type="match status" value="1"/>
</dbReference>
<feature type="binding site" evidence="14">
    <location>
        <begin position="625"/>
        <end position="632"/>
    </location>
    <ligand>
        <name>ATP</name>
        <dbReference type="ChEBI" id="CHEBI:30616"/>
    </ligand>
</feature>
<keyword evidence="8" id="KW-0159">Chromosome partition</keyword>
<dbReference type="Pfam" id="PF17854">
    <property type="entry name" value="FtsK_alpha"/>
    <property type="match status" value="1"/>
</dbReference>
<evidence type="ECO:0000259" key="16">
    <source>
        <dbReference type="PROSITE" id="PS50901"/>
    </source>
</evidence>
<dbReference type="EMBL" id="JBHTJN010000011">
    <property type="protein sequence ID" value="MFD0966388.1"/>
    <property type="molecule type" value="Genomic_DNA"/>
</dbReference>
<evidence type="ECO:0000256" key="14">
    <source>
        <dbReference type="PROSITE-ProRule" id="PRU00289"/>
    </source>
</evidence>
<feature type="transmembrane region" description="Helical" evidence="15">
    <location>
        <begin position="20"/>
        <end position="40"/>
    </location>
</feature>
<evidence type="ECO:0000256" key="5">
    <source>
        <dbReference type="ARBA" id="ARBA00022618"/>
    </source>
</evidence>
<sequence length="963" mass="108492">MIKRITGHFYPKFYVSKCLLVLIAFLGLYLLFAWSSYSPLDSSWAVSSSQHQTINKAGSLGAWIIDLFFVLFGQVGNIFPFIIFFLPLYWIKTKKIPHFSLAKLSFHLFGFAMLLCGLTVLASFLLSSTPYYLSGGVLGGFLVQFFFPKLDFVGVILGAVIFTVVGFICCSGQVLIGMLFRFYRWLTMTNNDQLTDENVQPEAVDQQQFELEEIIVDKSVMEREQNVQFSEHSSNIVNVESFVDISGLDENTHKDQENSLQIKNLHLTDTLSTNEICEDRITRESQLSDHIKTSEDHVLNFTKTLYSHEQYDELPNVSLEANNMPKASKIAHTQEQDATTLSHVLPIFYDSSPLNVSIPLKQKTDEKITALIKDSNQISIENFEQLATQFDNLEKQRLIEMEKQSEVLDAKDALAWILSQSSDTVDTQDDKLLQTAETEENILSTPKYKSYGETLIHPALQKKITVNNKPTTPLPSLDLLEHRLTVAQEITREELVETSRNIEQQLRNFNIKATVKNALVGPVVTRYELELQPGVKAAKVTNIDRDLARALMFRSIRVAEVIAGKPYIGIETPNVKRQIVPLRDVLDSREFKEAKSPLSMALGKDISGNPVIVDLAKMPHLLVAGSTGSGKSVGVNTMILSLLFRVQPEQVKFIMIDPKVVELSIYNGIPHLLTEVVTDMKKAANALRWCVDEMERRYQLLSALRVRNIEGYNDKIDEYERMNMPIPNPIWRPGDTMDTLPPPLQKLTYIVVIVDEFADLMMVAGKQVEELIARLAQKARAIGIHLILATQRPSVDVITGLIKANIPSRIAFTVASKIDSRTILDQGGAEALLGRGDMLYSGQGSSELIRVHGAFMSDDEVSRVADDWRARGKPDYIESILDGADENDDKHDRTFDNDELDDLFDQVMEFVISTGTTSTSAVQRRFRVGFNRAGRIMDQLEQQGIVSPLQNGKREILAHRTEY</sequence>
<protein>
    <recommendedName>
        <fullName evidence="3">DNA translocase FtsK</fullName>
    </recommendedName>
</protein>
<evidence type="ECO:0000256" key="11">
    <source>
        <dbReference type="ARBA" id="ARBA00023125"/>
    </source>
</evidence>
<dbReference type="CDD" id="cd01127">
    <property type="entry name" value="TrwB_TraG_TraD_VirD4"/>
    <property type="match status" value="1"/>
</dbReference>
<evidence type="ECO:0000256" key="3">
    <source>
        <dbReference type="ARBA" id="ARBA00020887"/>
    </source>
</evidence>
<keyword evidence="7 14" id="KW-0547">Nucleotide-binding</keyword>
<evidence type="ECO:0000256" key="2">
    <source>
        <dbReference type="ARBA" id="ARBA00006474"/>
    </source>
</evidence>
<dbReference type="Pfam" id="PF13491">
    <property type="entry name" value="FtsK_4TM"/>
    <property type="match status" value="1"/>
</dbReference>
<dbReference type="InterPro" id="IPR050206">
    <property type="entry name" value="FtsK/SpoIIIE/SftA"/>
</dbReference>
<feature type="transmembrane region" description="Helical" evidence="15">
    <location>
        <begin position="60"/>
        <end position="89"/>
    </location>
</feature>
<evidence type="ECO:0000313" key="18">
    <source>
        <dbReference type="Proteomes" id="UP001596996"/>
    </source>
</evidence>
<evidence type="ECO:0000256" key="12">
    <source>
        <dbReference type="ARBA" id="ARBA00023136"/>
    </source>
</evidence>
<keyword evidence="18" id="KW-1185">Reference proteome</keyword>
<keyword evidence="9 14" id="KW-0067">ATP-binding</keyword>
<accession>A0ABW3I8X1</accession>
<dbReference type="InterPro" id="IPR036390">
    <property type="entry name" value="WH_DNA-bd_sf"/>
</dbReference>
<dbReference type="PROSITE" id="PS50901">
    <property type="entry name" value="FTSK"/>
    <property type="match status" value="1"/>
</dbReference>